<comment type="caution">
    <text evidence="4">The sequence shown here is derived from an EMBL/GenBank/DDBJ whole genome shotgun (WGS) entry which is preliminary data.</text>
</comment>
<dbReference type="GO" id="GO:0005576">
    <property type="term" value="C:extracellular region"/>
    <property type="evidence" value="ECO:0007669"/>
    <property type="project" value="UniProtKB-SubCell"/>
</dbReference>
<feature type="region of interest" description="Disordered" evidence="3">
    <location>
        <begin position="915"/>
        <end position="940"/>
    </location>
</feature>
<evidence type="ECO:0000313" key="5">
    <source>
        <dbReference type="Proteomes" id="UP000321058"/>
    </source>
</evidence>
<proteinExistence type="predicted"/>
<dbReference type="Proteomes" id="UP000321058">
    <property type="component" value="Unassembled WGS sequence"/>
</dbReference>
<dbReference type="EMBL" id="BKAJ01000091">
    <property type="protein sequence ID" value="GEP57979.1"/>
    <property type="molecule type" value="Genomic_DNA"/>
</dbReference>
<dbReference type="PRINTS" id="PR00313">
    <property type="entry name" value="CABNDNGRPT"/>
</dbReference>
<dbReference type="PROSITE" id="PS00330">
    <property type="entry name" value="HEMOLYSIN_CALCIUM"/>
    <property type="match status" value="6"/>
</dbReference>
<dbReference type="Gene3D" id="2.160.20.160">
    <property type="match status" value="1"/>
</dbReference>
<dbReference type="AlphaFoldDB" id="A0A512NGA4"/>
<dbReference type="Pfam" id="PF00353">
    <property type="entry name" value="HemolysinCabind"/>
    <property type="match status" value="9"/>
</dbReference>
<dbReference type="OrthoDB" id="7315305at2"/>
<evidence type="ECO:0000256" key="2">
    <source>
        <dbReference type="ARBA" id="ARBA00022525"/>
    </source>
</evidence>
<sequence length="940" mass="92985">MAIKASFIPGAGLLSVFGDDLDNAVTISRNAAGLILINGGAVQITGGQPTVANTTQMLVFGQAGNDMLVLDESNGALPPAQMFGGNGNDTIVGGSGGDLLFGQAGNDTLLGKGGNDFLFGGAGNDTLTGGDGDDQVFGEGGNDRMIWNPGDDTDLFEGGDGTDTAEVNGGNGAEVFTATANGTRVRFDRLNPAPFSLDIGTTEKLVVNMNGGDDMFSATGNLAALINVTVDGGTGNDTILGSNGADTLIGGDGNDFIDGQQGNDLALLGAGDDVFQWDPGDGSDTVEGGDGNDTMLFNGSNIGEIMDISANGGRTRLTRDVGNINMDFNDIERVQINALGGADKITVNNLAATDVKQVDINLAATGGVGDGAADQVIVTGTNGNDDISVVGAGTSVSVIGLSAQVNVTGTEAGDLLTINAGNGNDTINAAGLPAGVIGLTIDAGAGNDIVIGSQGKDTILGGDGNDTVTGGRGDDVAQLGAGNDTFIWNPGDGSDIVEGQAGTDTLLFNGANIAENINIVANGGRALFTRDVANITMDLDDVETIKFNALGGADNIVVGDLSGTDVKQVNLDLSAQAGSGQGDGAADTVTVNGTQGSDAITVASSGASVVVNGLAAKVTIAGAEGANDSLVVNGQGGDDTINAAGLNAGQVKLTINGGLGNDTITGSKGDDFINGGDGNDIARMGAGNDTFVWNPGDDNDTVDGQAGTDTLLFNGANIAEKIDISANGGHARLTRDVANITMDLDNVETIDVQAKGGADLITVGDLSQTDVSKVKIDLGGADGAADTIVLNATNGNDAIVVTNNNGVITVSGLGGADVEITGFEANNDRLVINGLGGDDVIEASGLSGILLTANGGDGDDVLIGSPGNDTLTGGAGDDVLIGGAGQDVLDGGPGSNVVIQSAVLGQFMASSFAPMSQGPAGTPMADPTSNQPPLLAQPHA</sequence>
<dbReference type="InterPro" id="IPR018511">
    <property type="entry name" value="Hemolysin-typ_Ca-bd_CS"/>
</dbReference>
<reference evidence="4 5" key="1">
    <citation type="submission" date="2019-07" db="EMBL/GenBank/DDBJ databases">
        <title>Whole genome shotgun sequence of Reyranella soli NBRC 108950.</title>
        <authorList>
            <person name="Hosoyama A."/>
            <person name="Uohara A."/>
            <person name="Ohji S."/>
            <person name="Ichikawa N."/>
        </authorList>
    </citation>
    <scope>NUCLEOTIDE SEQUENCE [LARGE SCALE GENOMIC DNA]</scope>
    <source>
        <strain evidence="4 5">NBRC 108950</strain>
    </source>
</reference>
<keyword evidence="5" id="KW-1185">Reference proteome</keyword>
<evidence type="ECO:0000313" key="4">
    <source>
        <dbReference type="EMBL" id="GEP57979.1"/>
    </source>
</evidence>
<comment type="subcellular location">
    <subcellularLocation>
        <location evidence="1">Secreted</location>
    </subcellularLocation>
</comment>
<keyword evidence="2" id="KW-0964">Secreted</keyword>
<evidence type="ECO:0008006" key="6">
    <source>
        <dbReference type="Google" id="ProtNLM"/>
    </source>
</evidence>
<dbReference type="PANTHER" id="PTHR38340:SF1">
    <property type="entry name" value="S-LAYER PROTEIN"/>
    <property type="match status" value="1"/>
</dbReference>
<evidence type="ECO:0000256" key="1">
    <source>
        <dbReference type="ARBA" id="ARBA00004613"/>
    </source>
</evidence>
<dbReference type="PANTHER" id="PTHR38340">
    <property type="entry name" value="S-LAYER PROTEIN"/>
    <property type="match status" value="1"/>
</dbReference>
<dbReference type="InterPro" id="IPR050557">
    <property type="entry name" value="RTX_toxin/Mannuronan_C5-epim"/>
</dbReference>
<organism evidence="4 5">
    <name type="scientific">Reyranella soli</name>
    <dbReference type="NCBI Taxonomy" id="1230389"/>
    <lineage>
        <taxon>Bacteria</taxon>
        <taxon>Pseudomonadati</taxon>
        <taxon>Pseudomonadota</taxon>
        <taxon>Alphaproteobacteria</taxon>
        <taxon>Hyphomicrobiales</taxon>
        <taxon>Reyranellaceae</taxon>
        <taxon>Reyranella</taxon>
    </lineage>
</organism>
<protein>
    <recommendedName>
        <fullName evidence="6">Calcium-binding protein</fullName>
    </recommendedName>
</protein>
<dbReference type="SUPFAM" id="SSF51120">
    <property type="entry name" value="beta-Roll"/>
    <property type="match status" value="5"/>
</dbReference>
<dbReference type="GO" id="GO:0005509">
    <property type="term" value="F:calcium ion binding"/>
    <property type="evidence" value="ECO:0007669"/>
    <property type="project" value="InterPro"/>
</dbReference>
<name>A0A512NGA4_9HYPH</name>
<accession>A0A512NGA4</accession>
<dbReference type="RefSeq" id="WP_147152774.1">
    <property type="nucleotide sequence ID" value="NZ_BKAJ01000091.1"/>
</dbReference>
<gene>
    <name evidence="4" type="ORF">RSO01_51450</name>
</gene>
<evidence type="ECO:0000256" key="3">
    <source>
        <dbReference type="SAM" id="MobiDB-lite"/>
    </source>
</evidence>
<dbReference type="Gene3D" id="2.150.10.10">
    <property type="entry name" value="Serralysin-like metalloprotease, C-terminal"/>
    <property type="match status" value="4"/>
</dbReference>
<dbReference type="InterPro" id="IPR001343">
    <property type="entry name" value="Hemolysn_Ca-bd"/>
</dbReference>
<dbReference type="InterPro" id="IPR011049">
    <property type="entry name" value="Serralysin-like_metalloprot_C"/>
</dbReference>